<organism evidence="7 8">
    <name type="scientific">Arcobacter suis CECT 7833</name>
    <dbReference type="NCBI Taxonomy" id="663365"/>
    <lineage>
        <taxon>Bacteria</taxon>
        <taxon>Pseudomonadati</taxon>
        <taxon>Campylobacterota</taxon>
        <taxon>Epsilonproteobacteria</taxon>
        <taxon>Campylobacterales</taxon>
        <taxon>Arcobacteraceae</taxon>
        <taxon>Arcobacter</taxon>
    </lineage>
</organism>
<dbReference type="GO" id="GO:0020037">
    <property type="term" value="F:heme binding"/>
    <property type="evidence" value="ECO:0007669"/>
    <property type="project" value="InterPro"/>
</dbReference>
<evidence type="ECO:0000256" key="2">
    <source>
        <dbReference type="ARBA" id="ARBA00022723"/>
    </source>
</evidence>
<dbReference type="InterPro" id="IPR030999">
    <property type="entry name" value="Thiosulf_SoxX"/>
</dbReference>
<evidence type="ECO:0000256" key="3">
    <source>
        <dbReference type="ARBA" id="ARBA00023004"/>
    </source>
</evidence>
<dbReference type="GO" id="GO:0046872">
    <property type="term" value="F:metal ion binding"/>
    <property type="evidence" value="ECO:0007669"/>
    <property type="project" value="UniProtKB-KW"/>
</dbReference>
<proteinExistence type="predicted"/>
<dbReference type="Gene3D" id="1.10.760.10">
    <property type="entry name" value="Cytochrome c-like domain"/>
    <property type="match status" value="1"/>
</dbReference>
<keyword evidence="1 4" id="KW-0349">Heme</keyword>
<evidence type="ECO:0000313" key="7">
    <source>
        <dbReference type="EMBL" id="AXX89160.1"/>
    </source>
</evidence>
<protein>
    <submittedName>
        <fullName evidence="7">Sulfur oxidation protein SoxXA, monoheme cytochrome c subunit</fullName>
    </submittedName>
</protein>
<sequence length="117" mass="12543">MNVIKKILTVTAISGLLAVSSFASDEELVKKGEKIFNTNTLGNCVACHAINGKTLDGPGSMGPILQALSAWPEEALYEKIYDPNTTNPISTMPAFGKNGWLSDDEIKAVIAYLKTIN</sequence>
<keyword evidence="3 4" id="KW-0408">Iron</keyword>
<dbReference type="Proteomes" id="UP000263040">
    <property type="component" value="Chromosome"/>
</dbReference>
<evidence type="ECO:0000259" key="6">
    <source>
        <dbReference type="PROSITE" id="PS51007"/>
    </source>
</evidence>
<dbReference type="AlphaFoldDB" id="A0AAD0WPW5"/>
<gene>
    <name evidence="7" type="primary">soxX</name>
    <name evidence="7" type="ORF">ASUIS_0664</name>
</gene>
<reference evidence="7 8" key="1">
    <citation type="submission" date="2018-08" db="EMBL/GenBank/DDBJ databases">
        <title>Complete genome of the Arcobacter suis type strain LMG 26152.</title>
        <authorList>
            <person name="Miller W.G."/>
            <person name="Yee E."/>
            <person name="Bono J.L."/>
        </authorList>
    </citation>
    <scope>NUCLEOTIDE SEQUENCE [LARGE SCALE GENOMIC DNA]</scope>
    <source>
        <strain evidence="7 8">CECT 7833</strain>
    </source>
</reference>
<name>A0AAD0WPW5_9BACT</name>
<keyword evidence="2 4" id="KW-0479">Metal-binding</keyword>
<dbReference type="GO" id="GO:0009055">
    <property type="term" value="F:electron transfer activity"/>
    <property type="evidence" value="ECO:0007669"/>
    <property type="project" value="InterPro"/>
</dbReference>
<keyword evidence="8" id="KW-1185">Reference proteome</keyword>
<dbReference type="InterPro" id="IPR036909">
    <property type="entry name" value="Cyt_c-like_dom_sf"/>
</dbReference>
<dbReference type="NCBIfam" id="TIGR04485">
    <property type="entry name" value="thiosulf_SoxX"/>
    <property type="match status" value="1"/>
</dbReference>
<dbReference type="SUPFAM" id="SSF46626">
    <property type="entry name" value="Cytochrome c"/>
    <property type="match status" value="1"/>
</dbReference>
<keyword evidence="5" id="KW-0732">Signal</keyword>
<evidence type="ECO:0000256" key="1">
    <source>
        <dbReference type="ARBA" id="ARBA00022617"/>
    </source>
</evidence>
<evidence type="ECO:0000313" key="8">
    <source>
        <dbReference type="Proteomes" id="UP000263040"/>
    </source>
</evidence>
<feature type="chain" id="PRO_5042042289" evidence="5">
    <location>
        <begin position="24"/>
        <end position="117"/>
    </location>
</feature>
<dbReference type="RefSeq" id="WP_118885714.1">
    <property type="nucleotide sequence ID" value="NZ_CP032100.1"/>
</dbReference>
<feature type="domain" description="Cytochrome c" evidence="6">
    <location>
        <begin position="27"/>
        <end position="117"/>
    </location>
</feature>
<evidence type="ECO:0000256" key="4">
    <source>
        <dbReference type="PROSITE-ProRule" id="PRU00433"/>
    </source>
</evidence>
<dbReference type="KEGG" id="asui:ASUIS_0664"/>
<evidence type="ECO:0000256" key="5">
    <source>
        <dbReference type="SAM" id="SignalP"/>
    </source>
</evidence>
<feature type="signal peptide" evidence="5">
    <location>
        <begin position="1"/>
        <end position="23"/>
    </location>
</feature>
<dbReference type="Pfam" id="PF13442">
    <property type="entry name" value="Cytochrome_CBB3"/>
    <property type="match status" value="1"/>
</dbReference>
<accession>A0AAD0WPW5</accession>
<dbReference type="InterPro" id="IPR009056">
    <property type="entry name" value="Cyt_c-like_dom"/>
</dbReference>
<dbReference type="PROSITE" id="PS51007">
    <property type="entry name" value="CYTC"/>
    <property type="match status" value="1"/>
</dbReference>
<dbReference type="EMBL" id="CP032100">
    <property type="protein sequence ID" value="AXX89160.1"/>
    <property type="molecule type" value="Genomic_DNA"/>
</dbReference>